<dbReference type="PANTHER" id="PTHR10173:SF52">
    <property type="entry name" value="METHIONINE-R-SULFOXIDE REDUCTASE B1"/>
    <property type="match status" value="1"/>
</dbReference>
<protein>
    <recommendedName>
        <fullName evidence="3">peptide-methionine (R)-S-oxide reductase</fullName>
        <ecNumber evidence="3">1.8.4.12</ecNumber>
    </recommendedName>
</protein>
<dbReference type="HAMAP" id="MF_01400">
    <property type="entry name" value="MsrB"/>
    <property type="match status" value="1"/>
</dbReference>
<dbReference type="InterPro" id="IPR002579">
    <property type="entry name" value="Met_Sox_Rdtase_MsrB_dom"/>
</dbReference>
<sequence>MTTTDPQDALWRSKLTEEQYRVTRCSATEPPFSGIYWDHHDDGVYRCVCCSTPLFDSAAKFESGSGWPSFWQPVNPEAIEERVDHSLMMARTEVLCRHCHSHLGHVFNDGPPPTGLRYCINSALLEFEPQP</sequence>
<dbReference type="InterPro" id="IPR011057">
    <property type="entry name" value="Mss4-like_sf"/>
</dbReference>
<evidence type="ECO:0000256" key="1">
    <source>
        <dbReference type="ARBA" id="ARBA00001947"/>
    </source>
</evidence>
<evidence type="ECO:0000256" key="2">
    <source>
        <dbReference type="ARBA" id="ARBA00007174"/>
    </source>
</evidence>
<keyword evidence="5" id="KW-0862">Zinc</keyword>
<evidence type="ECO:0000256" key="5">
    <source>
        <dbReference type="ARBA" id="ARBA00022833"/>
    </source>
</evidence>
<evidence type="ECO:0000259" key="8">
    <source>
        <dbReference type="PROSITE" id="PS51790"/>
    </source>
</evidence>
<comment type="catalytic activity">
    <reaction evidence="7">
        <text>L-methionyl-[protein] + [thioredoxin]-disulfide + H2O = L-methionyl-(R)-S-oxide-[protein] + [thioredoxin]-dithiol</text>
        <dbReference type="Rhea" id="RHEA:24164"/>
        <dbReference type="Rhea" id="RHEA-COMP:10698"/>
        <dbReference type="Rhea" id="RHEA-COMP:10700"/>
        <dbReference type="Rhea" id="RHEA-COMP:12313"/>
        <dbReference type="Rhea" id="RHEA-COMP:12314"/>
        <dbReference type="ChEBI" id="CHEBI:15377"/>
        <dbReference type="ChEBI" id="CHEBI:16044"/>
        <dbReference type="ChEBI" id="CHEBI:29950"/>
        <dbReference type="ChEBI" id="CHEBI:45764"/>
        <dbReference type="ChEBI" id="CHEBI:50058"/>
        <dbReference type="EC" id="1.8.4.12"/>
    </reaction>
</comment>
<dbReference type="EC" id="1.8.4.12" evidence="3"/>
<dbReference type="Gene3D" id="2.170.150.20">
    <property type="entry name" value="Peptide methionine sulfoxide reductase"/>
    <property type="match status" value="1"/>
</dbReference>
<dbReference type="PROSITE" id="PS51790">
    <property type="entry name" value="MSRB"/>
    <property type="match status" value="1"/>
</dbReference>
<dbReference type="InterPro" id="IPR028427">
    <property type="entry name" value="Met_Sox_Rdtase_MsrB"/>
</dbReference>
<dbReference type="FunFam" id="2.170.150.20:FF:000001">
    <property type="entry name" value="Peptide methionine sulfoxide reductase MsrB"/>
    <property type="match status" value="1"/>
</dbReference>
<accession>A0A1J5PM83</accession>
<dbReference type="GO" id="GO:0033743">
    <property type="term" value="F:peptide-methionine (R)-S-oxide reductase activity"/>
    <property type="evidence" value="ECO:0007669"/>
    <property type="project" value="UniProtKB-EC"/>
</dbReference>
<dbReference type="GO" id="GO:0006979">
    <property type="term" value="P:response to oxidative stress"/>
    <property type="evidence" value="ECO:0007669"/>
    <property type="project" value="InterPro"/>
</dbReference>
<dbReference type="GO" id="GO:0005737">
    <property type="term" value="C:cytoplasm"/>
    <property type="evidence" value="ECO:0007669"/>
    <property type="project" value="TreeGrafter"/>
</dbReference>
<evidence type="ECO:0000256" key="7">
    <source>
        <dbReference type="ARBA" id="ARBA00048488"/>
    </source>
</evidence>
<evidence type="ECO:0000256" key="4">
    <source>
        <dbReference type="ARBA" id="ARBA00022723"/>
    </source>
</evidence>
<evidence type="ECO:0000256" key="6">
    <source>
        <dbReference type="ARBA" id="ARBA00023002"/>
    </source>
</evidence>
<evidence type="ECO:0000256" key="3">
    <source>
        <dbReference type="ARBA" id="ARBA00012499"/>
    </source>
</evidence>
<dbReference type="SUPFAM" id="SSF51316">
    <property type="entry name" value="Mss4-like"/>
    <property type="match status" value="1"/>
</dbReference>
<gene>
    <name evidence="9" type="primary">msrB_18</name>
    <name evidence="9" type="ORF">GALL_495240</name>
</gene>
<keyword evidence="6 9" id="KW-0560">Oxidoreductase</keyword>
<feature type="domain" description="MsrB" evidence="8">
    <location>
        <begin position="8"/>
        <end position="130"/>
    </location>
</feature>
<dbReference type="GO" id="GO:0046872">
    <property type="term" value="F:metal ion binding"/>
    <property type="evidence" value="ECO:0007669"/>
    <property type="project" value="UniProtKB-KW"/>
</dbReference>
<dbReference type="PANTHER" id="PTHR10173">
    <property type="entry name" value="METHIONINE SULFOXIDE REDUCTASE"/>
    <property type="match status" value="1"/>
</dbReference>
<keyword evidence="4" id="KW-0479">Metal-binding</keyword>
<comment type="cofactor">
    <cofactor evidence="1">
        <name>Zn(2+)</name>
        <dbReference type="ChEBI" id="CHEBI:29105"/>
    </cofactor>
</comment>
<organism evidence="9">
    <name type="scientific">mine drainage metagenome</name>
    <dbReference type="NCBI Taxonomy" id="410659"/>
    <lineage>
        <taxon>unclassified sequences</taxon>
        <taxon>metagenomes</taxon>
        <taxon>ecological metagenomes</taxon>
    </lineage>
</organism>
<comment type="caution">
    <text evidence="9">The sequence shown here is derived from an EMBL/GenBank/DDBJ whole genome shotgun (WGS) entry which is preliminary data.</text>
</comment>
<dbReference type="EMBL" id="MLJW01005051">
    <property type="protein sequence ID" value="OIQ68879.1"/>
    <property type="molecule type" value="Genomic_DNA"/>
</dbReference>
<dbReference type="Pfam" id="PF01641">
    <property type="entry name" value="SelR"/>
    <property type="match status" value="1"/>
</dbReference>
<name>A0A1J5PM83_9ZZZZ</name>
<dbReference type="AlphaFoldDB" id="A0A1J5PM83"/>
<reference evidence="9" key="1">
    <citation type="submission" date="2016-10" db="EMBL/GenBank/DDBJ databases">
        <title>Sequence of Gallionella enrichment culture.</title>
        <authorList>
            <person name="Poehlein A."/>
            <person name="Muehling M."/>
            <person name="Daniel R."/>
        </authorList>
    </citation>
    <scope>NUCLEOTIDE SEQUENCE</scope>
</reference>
<comment type="similarity">
    <text evidence="2">Belongs to the MsrB Met sulfoxide reductase family.</text>
</comment>
<dbReference type="GO" id="GO:0030091">
    <property type="term" value="P:protein repair"/>
    <property type="evidence" value="ECO:0007669"/>
    <property type="project" value="InterPro"/>
</dbReference>
<dbReference type="NCBIfam" id="TIGR00357">
    <property type="entry name" value="peptide-methionine (R)-S-oxide reductase MsrB"/>
    <property type="match status" value="1"/>
</dbReference>
<evidence type="ECO:0000313" key="9">
    <source>
        <dbReference type="EMBL" id="OIQ68879.1"/>
    </source>
</evidence>
<proteinExistence type="inferred from homology"/>